<protein>
    <submittedName>
        <fullName evidence="1">Uncharacterized protein</fullName>
    </submittedName>
</protein>
<evidence type="ECO:0000313" key="2">
    <source>
        <dbReference type="Proteomes" id="UP000519439"/>
    </source>
</evidence>
<comment type="caution">
    <text evidence="1">The sequence shown here is derived from an EMBL/GenBank/DDBJ whole genome shotgun (WGS) entry which is preliminary data.</text>
</comment>
<sequence>MIIPGLRPGDFLLGKPRLERGHFLPSLRIYMIIGEASR</sequence>
<dbReference type="AlphaFoldDB" id="A0A7W6IDS0"/>
<dbReference type="Proteomes" id="UP000519439">
    <property type="component" value="Unassembled WGS sequence"/>
</dbReference>
<keyword evidence="2" id="KW-1185">Reference proteome</keyword>
<organism evidence="1 2">
    <name type="scientific">Microvirga flocculans</name>
    <dbReference type="NCBI Taxonomy" id="217168"/>
    <lineage>
        <taxon>Bacteria</taxon>
        <taxon>Pseudomonadati</taxon>
        <taxon>Pseudomonadota</taxon>
        <taxon>Alphaproteobacteria</taxon>
        <taxon>Hyphomicrobiales</taxon>
        <taxon>Methylobacteriaceae</taxon>
        <taxon>Microvirga</taxon>
    </lineage>
</organism>
<evidence type="ECO:0000313" key="1">
    <source>
        <dbReference type="EMBL" id="MBB4038954.1"/>
    </source>
</evidence>
<accession>A0A7W6IDS0</accession>
<name>A0A7W6IDS0_9HYPH</name>
<gene>
    <name evidence="1" type="ORF">GGR34_000589</name>
</gene>
<dbReference type="EMBL" id="JACIDC010000002">
    <property type="protein sequence ID" value="MBB4038954.1"/>
    <property type="molecule type" value="Genomic_DNA"/>
</dbReference>
<reference evidence="1 2" key="1">
    <citation type="submission" date="2020-08" db="EMBL/GenBank/DDBJ databases">
        <title>Genomic Encyclopedia of Type Strains, Phase IV (KMG-IV): sequencing the most valuable type-strain genomes for metagenomic binning, comparative biology and taxonomic classification.</title>
        <authorList>
            <person name="Goeker M."/>
        </authorList>
    </citation>
    <scope>NUCLEOTIDE SEQUENCE [LARGE SCALE GENOMIC DNA]</scope>
    <source>
        <strain evidence="1 2">DSM 15743</strain>
    </source>
</reference>
<proteinExistence type="predicted"/>